<dbReference type="Pfam" id="PF00486">
    <property type="entry name" value="Trans_reg_C"/>
    <property type="match status" value="1"/>
</dbReference>
<dbReference type="InterPro" id="IPR011990">
    <property type="entry name" value="TPR-like_helical_dom_sf"/>
</dbReference>
<evidence type="ECO:0000256" key="1">
    <source>
        <dbReference type="ARBA" id="ARBA00005820"/>
    </source>
</evidence>
<evidence type="ECO:0000313" key="6">
    <source>
        <dbReference type="Proteomes" id="UP001501116"/>
    </source>
</evidence>
<comment type="similarity">
    <text evidence="1">Belongs to the AfsR/DnrI/RedD regulatory family.</text>
</comment>
<gene>
    <name evidence="5" type="ORF">GCM10009754_63370</name>
</gene>
<dbReference type="PANTHER" id="PTHR47691">
    <property type="entry name" value="REGULATOR-RELATED"/>
    <property type="match status" value="1"/>
</dbReference>
<dbReference type="InterPro" id="IPR005158">
    <property type="entry name" value="BTAD"/>
</dbReference>
<dbReference type="CDD" id="cd15831">
    <property type="entry name" value="BTAD"/>
    <property type="match status" value="1"/>
</dbReference>
<keyword evidence="6" id="KW-1185">Reference proteome</keyword>
<comment type="caution">
    <text evidence="5">The sequence shown here is derived from an EMBL/GenBank/DDBJ whole genome shotgun (WGS) entry which is preliminary data.</text>
</comment>
<evidence type="ECO:0000256" key="3">
    <source>
        <dbReference type="PROSITE-ProRule" id="PRU01091"/>
    </source>
</evidence>
<dbReference type="InterPro" id="IPR036388">
    <property type="entry name" value="WH-like_DNA-bd_sf"/>
</dbReference>
<dbReference type="EMBL" id="BAAANN010000030">
    <property type="protein sequence ID" value="GAA1978598.1"/>
    <property type="molecule type" value="Genomic_DNA"/>
</dbReference>
<dbReference type="PROSITE" id="PS51755">
    <property type="entry name" value="OMPR_PHOB"/>
    <property type="match status" value="1"/>
</dbReference>
<feature type="DNA-binding region" description="OmpR/PhoB-type" evidence="3">
    <location>
        <begin position="1"/>
        <end position="71"/>
    </location>
</feature>
<dbReference type="InterPro" id="IPR058852">
    <property type="entry name" value="HTH_77"/>
</dbReference>
<dbReference type="InterPro" id="IPR001867">
    <property type="entry name" value="OmpR/PhoB-type_DNA-bd"/>
</dbReference>
<proteinExistence type="inferred from homology"/>
<dbReference type="SUPFAM" id="SSF46894">
    <property type="entry name" value="C-terminal effector domain of the bipartite response regulators"/>
    <property type="match status" value="1"/>
</dbReference>
<accession>A0ABN2S1Q2</accession>
<keyword evidence="2 3" id="KW-0238">DNA-binding</keyword>
<dbReference type="InterPro" id="IPR016032">
    <property type="entry name" value="Sig_transdc_resp-reg_C-effctor"/>
</dbReference>
<dbReference type="Gene3D" id="1.10.10.10">
    <property type="entry name" value="Winged helix-like DNA-binding domain superfamily/Winged helix DNA-binding domain"/>
    <property type="match status" value="1"/>
</dbReference>
<dbReference type="Pfam" id="PF25872">
    <property type="entry name" value="HTH_77"/>
    <property type="match status" value="1"/>
</dbReference>
<organism evidence="5 6">
    <name type="scientific">Amycolatopsis minnesotensis</name>
    <dbReference type="NCBI Taxonomy" id="337894"/>
    <lineage>
        <taxon>Bacteria</taxon>
        <taxon>Bacillati</taxon>
        <taxon>Actinomycetota</taxon>
        <taxon>Actinomycetes</taxon>
        <taxon>Pseudonocardiales</taxon>
        <taxon>Pseudonocardiaceae</taxon>
        <taxon>Amycolatopsis</taxon>
    </lineage>
</organism>
<dbReference type="PRINTS" id="PR00364">
    <property type="entry name" value="DISEASERSIST"/>
</dbReference>
<protein>
    <submittedName>
        <fullName evidence="5">BTAD domain-containing putative transcriptional regulator</fullName>
    </submittedName>
</protein>
<dbReference type="SUPFAM" id="SSF48452">
    <property type="entry name" value="TPR-like"/>
    <property type="match status" value="3"/>
</dbReference>
<dbReference type="SUPFAM" id="SSF52540">
    <property type="entry name" value="P-loop containing nucleoside triphosphate hydrolases"/>
    <property type="match status" value="1"/>
</dbReference>
<dbReference type="InterPro" id="IPR027417">
    <property type="entry name" value="P-loop_NTPase"/>
</dbReference>
<sequence length="1054" mass="112074">MRALLANLLLQPGRAVSADRLAAELWGDRPPGNPANTLQTKVSQLRRTLEAAEAGGRELVAFEPGGYVLRIEPGAVDVGRFHALVSRAKLTPVAAARSALLAEALALWRGPALADFADEPFAAPMIRLLDEDRLAAKEDWAESRLSLGEHREVVGELADLVAANPVRERLRGLHLRALYRSGRQTEALDGYRELRDRLADELGLTPGAEIAELHQAILTQDPALGDGGKGAEVPPRTNLPVPLTPLVGRDTAVRAVRERLGETRLVTLTGPGGVGKTRLAVETAGGLTAAFDAGVWLIEFAGLDRGGCAALSCPPEEWMAEVTASALGIRADPAGAAGATGDLASRIEEALRAKEILLVLDNCEQFVAPVAALAARLLRAVPGLRVLATSQEPLGLAGEVVWAVPPLEVPGTASLQPGHAAEDVLAAVRESPAVQLFTARAAAAAPGFALGTPNAAAVAVICRKLDGIPLALELAATRIRALGAHELLNRLGDRFRLLDGGHRDAPARQRTLRAMIDWSWELLSEPERIVLRRLAVHAESCGLEAAEAVCSGAGVAPGEVLGLLDGLVGRSLVVSQLDQQGGPRYRLLESVAAYCLDRAREAGESESLLARHARHYLEFAERAEAGLRGPDQQRWLLRVDVDAANVRAALETLIRQGEAELALRLATTMAWYWFLRGRLPEARRSLRSALAAPGAATETARANALAWQAGIAVLEGEGVDESGFEEAQRIDDPAVQGKVLWFLGHVLATVGKIPAGQRLTGQALSRFRRIDFSWGIAAALSDTAGHAMASGDFTLAERDATRSAELFDRVGDRWGQLQAAFALGVLAQLAGDYDRAASLHRDGLRLAQELGLWPEMSYQLSWLGRVAMLRGDFAAAADFHQRALHHAVEQRFKPAEVYAETGLALGARREGKLDVAEKHLRSVLSWHRGGGFEGGSALILAELGFIAELRGDAAKATELQREGLALAERSADPRAIALGMEGLAGAMALSGEHRAAAALLGAAAAKRASVGTPLPEGERGDVDRIEAAAREALGGELFTAEFERGGREPDEHLR</sequence>
<dbReference type="Gene3D" id="3.40.50.300">
    <property type="entry name" value="P-loop containing nucleotide triphosphate hydrolases"/>
    <property type="match status" value="1"/>
</dbReference>
<evidence type="ECO:0000259" key="4">
    <source>
        <dbReference type="PROSITE" id="PS51755"/>
    </source>
</evidence>
<feature type="domain" description="OmpR/PhoB-type" evidence="4">
    <location>
        <begin position="1"/>
        <end position="71"/>
    </location>
</feature>
<dbReference type="Pfam" id="PF03704">
    <property type="entry name" value="BTAD"/>
    <property type="match status" value="1"/>
</dbReference>
<dbReference type="Proteomes" id="UP001501116">
    <property type="component" value="Unassembled WGS sequence"/>
</dbReference>
<dbReference type="SMART" id="SM01043">
    <property type="entry name" value="BTAD"/>
    <property type="match status" value="1"/>
</dbReference>
<dbReference type="PANTHER" id="PTHR47691:SF3">
    <property type="entry name" value="HTH-TYPE TRANSCRIPTIONAL REGULATOR RV0890C-RELATED"/>
    <property type="match status" value="1"/>
</dbReference>
<reference evidence="5 6" key="1">
    <citation type="journal article" date="2019" name="Int. J. Syst. Evol. Microbiol.">
        <title>The Global Catalogue of Microorganisms (GCM) 10K type strain sequencing project: providing services to taxonomists for standard genome sequencing and annotation.</title>
        <authorList>
            <consortium name="The Broad Institute Genomics Platform"/>
            <consortium name="The Broad Institute Genome Sequencing Center for Infectious Disease"/>
            <person name="Wu L."/>
            <person name="Ma J."/>
        </authorList>
    </citation>
    <scope>NUCLEOTIDE SEQUENCE [LARGE SCALE GENOMIC DNA]</scope>
    <source>
        <strain evidence="5 6">JCM 14545</strain>
    </source>
</reference>
<name>A0ABN2S1Q2_9PSEU</name>
<dbReference type="Gene3D" id="1.25.40.10">
    <property type="entry name" value="Tetratricopeptide repeat domain"/>
    <property type="match status" value="3"/>
</dbReference>
<evidence type="ECO:0000313" key="5">
    <source>
        <dbReference type="EMBL" id="GAA1978598.1"/>
    </source>
</evidence>
<evidence type="ECO:0000256" key="2">
    <source>
        <dbReference type="ARBA" id="ARBA00023125"/>
    </source>
</evidence>